<dbReference type="SUPFAM" id="SSF48264">
    <property type="entry name" value="Cytochrome P450"/>
    <property type="match status" value="1"/>
</dbReference>
<sequence>MDRICPGRHFGLAAVYMNVASALHVFDFSPPVDVHGREIRIEPRMPGTDEPKTLGVQSSRVPSAPSSFEVPGDLDA</sequence>
<dbReference type="AlphaFoldDB" id="A0A4Q9MTS0"/>
<proteinExistence type="predicted"/>
<evidence type="ECO:0000256" key="1">
    <source>
        <dbReference type="SAM" id="MobiDB-lite"/>
    </source>
</evidence>
<dbReference type="GO" id="GO:0020037">
    <property type="term" value="F:heme binding"/>
    <property type="evidence" value="ECO:0007669"/>
    <property type="project" value="InterPro"/>
</dbReference>
<dbReference type="GO" id="GO:0004497">
    <property type="term" value="F:monooxygenase activity"/>
    <property type="evidence" value="ECO:0007669"/>
    <property type="project" value="InterPro"/>
</dbReference>
<accession>A0A4Q9MTS0</accession>
<gene>
    <name evidence="2" type="ORF">BD311DRAFT_777182</name>
</gene>
<dbReference type="EMBL" id="ML143409">
    <property type="protein sequence ID" value="TBU29982.1"/>
    <property type="molecule type" value="Genomic_DNA"/>
</dbReference>
<dbReference type="GO" id="GO:0005506">
    <property type="term" value="F:iron ion binding"/>
    <property type="evidence" value="ECO:0007669"/>
    <property type="project" value="InterPro"/>
</dbReference>
<feature type="compositionally biased region" description="Polar residues" evidence="1">
    <location>
        <begin position="55"/>
        <end position="66"/>
    </location>
</feature>
<dbReference type="InterPro" id="IPR036396">
    <property type="entry name" value="Cyt_P450_sf"/>
</dbReference>
<name>A0A4Q9MTS0_9APHY</name>
<dbReference type="GO" id="GO:0016705">
    <property type="term" value="F:oxidoreductase activity, acting on paired donors, with incorporation or reduction of molecular oxygen"/>
    <property type="evidence" value="ECO:0007669"/>
    <property type="project" value="InterPro"/>
</dbReference>
<evidence type="ECO:0000313" key="2">
    <source>
        <dbReference type="EMBL" id="TBU29982.1"/>
    </source>
</evidence>
<dbReference type="OrthoDB" id="3934656at2759"/>
<dbReference type="Gene3D" id="1.10.630.10">
    <property type="entry name" value="Cytochrome P450"/>
    <property type="match status" value="1"/>
</dbReference>
<protein>
    <recommendedName>
        <fullName evidence="3">Cytochrome P450</fullName>
    </recommendedName>
</protein>
<dbReference type="Proteomes" id="UP000292957">
    <property type="component" value="Unassembled WGS sequence"/>
</dbReference>
<organism evidence="2">
    <name type="scientific">Dichomitus squalens</name>
    <dbReference type="NCBI Taxonomy" id="114155"/>
    <lineage>
        <taxon>Eukaryota</taxon>
        <taxon>Fungi</taxon>
        <taxon>Dikarya</taxon>
        <taxon>Basidiomycota</taxon>
        <taxon>Agaricomycotina</taxon>
        <taxon>Agaricomycetes</taxon>
        <taxon>Polyporales</taxon>
        <taxon>Polyporaceae</taxon>
        <taxon>Dichomitus</taxon>
    </lineage>
</organism>
<evidence type="ECO:0008006" key="3">
    <source>
        <dbReference type="Google" id="ProtNLM"/>
    </source>
</evidence>
<feature type="region of interest" description="Disordered" evidence="1">
    <location>
        <begin position="43"/>
        <end position="76"/>
    </location>
</feature>
<feature type="compositionally biased region" description="Basic and acidic residues" evidence="1">
    <location>
        <begin position="43"/>
        <end position="52"/>
    </location>
</feature>
<reference evidence="2" key="1">
    <citation type="submission" date="2019-01" db="EMBL/GenBank/DDBJ databases">
        <title>Draft genome sequences of three monokaryotic isolates of the white-rot basidiomycete fungus Dichomitus squalens.</title>
        <authorList>
            <consortium name="DOE Joint Genome Institute"/>
            <person name="Lopez S.C."/>
            <person name="Andreopoulos B."/>
            <person name="Pangilinan J."/>
            <person name="Lipzen A."/>
            <person name="Riley R."/>
            <person name="Ahrendt S."/>
            <person name="Ng V."/>
            <person name="Barry K."/>
            <person name="Daum C."/>
            <person name="Grigoriev I.V."/>
            <person name="Hilden K.S."/>
            <person name="Makela M.R."/>
            <person name="de Vries R.P."/>
        </authorList>
    </citation>
    <scope>NUCLEOTIDE SEQUENCE [LARGE SCALE GENOMIC DNA]</scope>
    <source>
        <strain evidence="2">OM18370.1</strain>
    </source>
</reference>